<comment type="caution">
    <text evidence="1">The sequence shown here is derived from an EMBL/GenBank/DDBJ whole genome shotgun (WGS) entry which is preliminary data.</text>
</comment>
<keyword evidence="2" id="KW-1185">Reference proteome</keyword>
<dbReference type="InterPro" id="IPR039498">
    <property type="entry name" value="NTP_transf_5"/>
</dbReference>
<dbReference type="EMBL" id="NQJD01000003">
    <property type="protein sequence ID" value="TAA75874.1"/>
    <property type="molecule type" value="Genomic_DNA"/>
</dbReference>
<organism evidence="1 2">
    <name type="scientific">Candidatus Electronema aureum</name>
    <dbReference type="NCBI Taxonomy" id="2005002"/>
    <lineage>
        <taxon>Bacteria</taxon>
        <taxon>Pseudomonadati</taxon>
        <taxon>Thermodesulfobacteriota</taxon>
        <taxon>Desulfobulbia</taxon>
        <taxon>Desulfobulbales</taxon>
        <taxon>Desulfobulbaceae</taxon>
        <taxon>Candidatus Electronema</taxon>
    </lineage>
</organism>
<dbReference type="AlphaFoldDB" id="A0A521G4C1"/>
<evidence type="ECO:0000313" key="2">
    <source>
        <dbReference type="Proteomes" id="UP000316238"/>
    </source>
</evidence>
<evidence type="ECO:0000313" key="1">
    <source>
        <dbReference type="EMBL" id="TAA75874.1"/>
    </source>
</evidence>
<gene>
    <name evidence="1" type="ORF">CDV28_103113</name>
</gene>
<sequence length="277" mass="31632">MLLKGTALAYSLYPEPWLRPHCDTDLLVAESERKNAATLLLRIGYTPLLEVESEYLGSQKSYSKVVQGVRCSYDLHWQISNNNRQFSSKFADSNLLTAAINIPALGKHARTLSRVDSLIYACFHRAGHFSHSGDRLIWLYDIHLLCQTLTEQETKAFCSKAKQLEITALCADAIVVAQSWFNTILQKELAALLREKAETETFTSLLQPGGRQVGIKNHALLELKGLPTWRERLRFLFQNAFPPPEFMLWRYGKKEKSALPLLYLKRFAEAISIFLKR</sequence>
<reference evidence="1" key="1">
    <citation type="submission" date="2017-07" db="EMBL/GenBank/DDBJ databases">
        <title>The cable genome - Insights into the physiology and evolution of filamentous bacteria capable of sulfide oxidation via long distance electron transfer.</title>
        <authorList>
            <person name="Thorup C."/>
            <person name="Bjerg J.T."/>
            <person name="Schreiber L."/>
            <person name="Nielsen L.P."/>
            <person name="Kjeldsen K.U."/>
            <person name="Boesen T."/>
            <person name="Boggild A."/>
            <person name="Meysman F."/>
            <person name="Geelhoed J."/>
            <person name="Schramm A."/>
        </authorList>
    </citation>
    <scope>NUCLEOTIDE SEQUENCE [LARGE SCALE GENOMIC DNA]</scope>
    <source>
        <strain evidence="1">GS</strain>
    </source>
</reference>
<dbReference type="GO" id="GO:0016740">
    <property type="term" value="F:transferase activity"/>
    <property type="evidence" value="ECO:0007669"/>
    <property type="project" value="UniProtKB-KW"/>
</dbReference>
<proteinExistence type="predicted"/>
<protein>
    <submittedName>
        <fullName evidence="1">Nucleotidyltransferase</fullName>
    </submittedName>
</protein>
<dbReference type="Pfam" id="PF14907">
    <property type="entry name" value="NTP_transf_5"/>
    <property type="match status" value="1"/>
</dbReference>
<dbReference type="Proteomes" id="UP000316238">
    <property type="component" value="Unassembled WGS sequence"/>
</dbReference>
<accession>A0A521G4C1</accession>
<name>A0A521G4C1_9BACT</name>